<feature type="transmembrane region" description="Helical" evidence="6">
    <location>
        <begin position="512"/>
        <end position="534"/>
    </location>
</feature>
<sequence length="786" mass="80964">MTMRDETRAPARAARALGERGRHGLAVVRAHPRHVVLAALVAGLLLGRAQPAVVVLAAAAAAVVAGASWPAPAAVVAVLVGAAFADARLVALDAGVLADMHGRVVNTRVVVLEPVRERASGPAAARVRVLDGAGRGEQAVLSSRRWPRPANAGRGVFDVAVGDIVAVSGQVGPLGFADAYQRLRNAHAAIEAVRVEPTGERRGGVAGALDGVRRRAEAGLTQRLGASESALLRGMVLGADERLTPEVKEDFQRSGLAHILAVSGQNVMLLAILVIAAATLLGLPIRTRLVIAALAIALYVPLTGAGPSIQRAGVMGIAGLVAALAGRPTQRWYALLLAAAATLALNPRTVQEPGWQLSFAAVAALLAGFTPLSEAFKRHLPDPVAEATALTLAATIGTAPLMALHFEAISLAALPANLLAAPAIAPVMWLGVIACAAAQVAAPLATPFALLTAPLLVYVQHVARLTASTPLSVVEIHASAPLVLAGWAALALALLAAAALRRGSGRPPGRRLRVVPAAAGLVVAVTAAATATALTRQGGAPPPPGVLRVTFLDIGQGDATLIELDGTAVLVDTGKPDGPILERLRKAGVDRLDALMLTHAETDHEGAAPAVIAEHRPRLIVDGGAGWSSRVQRALARHTVHAPAAGETITLGGLRFRVLWPPRRPAGWRATGDPNDNALVMRLEAEGVSVFLSADAESPVLSGLALSPVDVLKVPHHGSADPGLPSLLERLRPRIAAIEVGQENTYGHPAPSTTRALAAAVKTVVRTDRDGTVRLHADDGRLWVER</sequence>
<dbReference type="PANTHER" id="PTHR30619">
    <property type="entry name" value="DNA INTERNALIZATION/COMPETENCE PROTEIN COMEC/REC2"/>
    <property type="match status" value="1"/>
</dbReference>
<dbReference type="InterPro" id="IPR052159">
    <property type="entry name" value="Competence_DNA_uptake"/>
</dbReference>
<feature type="transmembrane region" description="Helical" evidence="6">
    <location>
        <begin position="440"/>
        <end position="459"/>
    </location>
</feature>
<proteinExistence type="predicted"/>
<dbReference type="RefSeq" id="WP_121254286.1">
    <property type="nucleotide sequence ID" value="NZ_RBIL01000002.1"/>
</dbReference>
<dbReference type="InterPro" id="IPR004477">
    <property type="entry name" value="ComEC_N"/>
</dbReference>
<name>A0A660L0R4_9ACTN</name>
<evidence type="ECO:0000256" key="3">
    <source>
        <dbReference type="ARBA" id="ARBA00022692"/>
    </source>
</evidence>
<dbReference type="InterPro" id="IPR036866">
    <property type="entry name" value="RibonucZ/Hydroxyglut_hydro"/>
</dbReference>
<evidence type="ECO:0000256" key="4">
    <source>
        <dbReference type="ARBA" id="ARBA00022989"/>
    </source>
</evidence>
<evidence type="ECO:0000256" key="5">
    <source>
        <dbReference type="ARBA" id="ARBA00023136"/>
    </source>
</evidence>
<feature type="transmembrane region" description="Helical" evidence="6">
    <location>
        <begin position="412"/>
        <end position="433"/>
    </location>
</feature>
<keyword evidence="5 6" id="KW-0472">Membrane</keyword>
<comment type="caution">
    <text evidence="8">The sequence shown here is derived from an EMBL/GenBank/DDBJ whole genome shotgun (WGS) entry which is preliminary data.</text>
</comment>
<organism evidence="8 9">
    <name type="scientific">Solirubrobacter pauli</name>
    <dbReference type="NCBI Taxonomy" id="166793"/>
    <lineage>
        <taxon>Bacteria</taxon>
        <taxon>Bacillati</taxon>
        <taxon>Actinomycetota</taxon>
        <taxon>Thermoleophilia</taxon>
        <taxon>Solirubrobacterales</taxon>
        <taxon>Solirubrobacteraceae</taxon>
        <taxon>Solirubrobacter</taxon>
    </lineage>
</organism>
<dbReference type="SUPFAM" id="SSF56281">
    <property type="entry name" value="Metallo-hydrolase/oxidoreductase"/>
    <property type="match status" value="1"/>
</dbReference>
<keyword evidence="9" id="KW-1185">Reference proteome</keyword>
<feature type="transmembrane region" description="Helical" evidence="6">
    <location>
        <begin position="255"/>
        <end position="278"/>
    </location>
</feature>
<dbReference type="AlphaFoldDB" id="A0A660L0R4"/>
<dbReference type="NCBIfam" id="TIGR00360">
    <property type="entry name" value="ComEC_N-term"/>
    <property type="match status" value="1"/>
</dbReference>
<comment type="subcellular location">
    <subcellularLocation>
        <location evidence="1">Cell membrane</location>
        <topology evidence="1">Multi-pass membrane protein</topology>
    </subcellularLocation>
</comment>
<evidence type="ECO:0000313" key="8">
    <source>
        <dbReference type="EMBL" id="RKQ86499.1"/>
    </source>
</evidence>
<evidence type="ECO:0000256" key="6">
    <source>
        <dbReference type="SAM" id="Phobius"/>
    </source>
</evidence>
<keyword evidence="4 6" id="KW-1133">Transmembrane helix</keyword>
<evidence type="ECO:0000259" key="7">
    <source>
        <dbReference type="SMART" id="SM00849"/>
    </source>
</evidence>
<dbReference type="InterPro" id="IPR035681">
    <property type="entry name" value="ComA-like_MBL"/>
</dbReference>
<protein>
    <submittedName>
        <fullName evidence="8">Competence protein ComEC</fullName>
    </submittedName>
</protein>
<dbReference type="EMBL" id="RBIL01000002">
    <property type="protein sequence ID" value="RKQ86499.1"/>
    <property type="molecule type" value="Genomic_DNA"/>
</dbReference>
<dbReference type="OrthoDB" id="7177610at2"/>
<feature type="domain" description="Metallo-beta-lactamase" evidence="7">
    <location>
        <begin position="556"/>
        <end position="742"/>
    </location>
</feature>
<dbReference type="GO" id="GO:0005886">
    <property type="term" value="C:plasma membrane"/>
    <property type="evidence" value="ECO:0007669"/>
    <property type="project" value="UniProtKB-SubCell"/>
</dbReference>
<dbReference type="PANTHER" id="PTHR30619:SF1">
    <property type="entry name" value="RECOMBINATION PROTEIN 2"/>
    <property type="match status" value="1"/>
</dbReference>
<accession>A0A660L0R4</accession>
<feature type="transmembrane region" description="Helical" evidence="6">
    <location>
        <begin position="479"/>
        <end position="500"/>
    </location>
</feature>
<dbReference type="CDD" id="cd07731">
    <property type="entry name" value="ComA-like_MBL-fold"/>
    <property type="match status" value="1"/>
</dbReference>
<dbReference type="SMART" id="SM00849">
    <property type="entry name" value="Lactamase_B"/>
    <property type="match status" value="1"/>
</dbReference>
<dbReference type="Pfam" id="PF03772">
    <property type="entry name" value="Competence"/>
    <property type="match status" value="1"/>
</dbReference>
<keyword evidence="2" id="KW-1003">Cell membrane</keyword>
<keyword evidence="3 6" id="KW-0812">Transmembrane</keyword>
<feature type="transmembrane region" description="Helical" evidence="6">
    <location>
        <begin position="355"/>
        <end position="372"/>
    </location>
</feature>
<dbReference type="Pfam" id="PF00753">
    <property type="entry name" value="Lactamase_B"/>
    <property type="match status" value="1"/>
</dbReference>
<evidence type="ECO:0000256" key="2">
    <source>
        <dbReference type="ARBA" id="ARBA00022475"/>
    </source>
</evidence>
<evidence type="ECO:0000313" key="9">
    <source>
        <dbReference type="Proteomes" id="UP000278962"/>
    </source>
</evidence>
<evidence type="ECO:0000256" key="1">
    <source>
        <dbReference type="ARBA" id="ARBA00004651"/>
    </source>
</evidence>
<dbReference type="Gene3D" id="3.60.15.10">
    <property type="entry name" value="Ribonuclease Z/Hydroxyacylglutathione hydrolase-like"/>
    <property type="match status" value="1"/>
</dbReference>
<dbReference type="Proteomes" id="UP000278962">
    <property type="component" value="Unassembled WGS sequence"/>
</dbReference>
<feature type="transmembrane region" description="Helical" evidence="6">
    <location>
        <begin position="285"/>
        <end position="302"/>
    </location>
</feature>
<reference evidence="8 9" key="1">
    <citation type="submission" date="2018-10" db="EMBL/GenBank/DDBJ databases">
        <title>Genomic Encyclopedia of Archaeal and Bacterial Type Strains, Phase II (KMG-II): from individual species to whole genera.</title>
        <authorList>
            <person name="Goeker M."/>
        </authorList>
    </citation>
    <scope>NUCLEOTIDE SEQUENCE [LARGE SCALE GENOMIC DNA]</scope>
    <source>
        <strain evidence="8 9">DSM 14954</strain>
    </source>
</reference>
<dbReference type="InterPro" id="IPR001279">
    <property type="entry name" value="Metallo-B-lactamas"/>
</dbReference>
<gene>
    <name evidence="8" type="ORF">C8N24_4512</name>
</gene>
<feature type="transmembrane region" description="Helical" evidence="6">
    <location>
        <begin position="384"/>
        <end position="406"/>
    </location>
</feature>